<name>A0ABP9GPX7_9ACTN</name>
<organism evidence="2 3">
    <name type="scientific">Yinghuangia aomiensis</name>
    <dbReference type="NCBI Taxonomy" id="676205"/>
    <lineage>
        <taxon>Bacteria</taxon>
        <taxon>Bacillati</taxon>
        <taxon>Actinomycetota</taxon>
        <taxon>Actinomycetes</taxon>
        <taxon>Kitasatosporales</taxon>
        <taxon>Streptomycetaceae</taxon>
        <taxon>Yinghuangia</taxon>
    </lineage>
</organism>
<comment type="caution">
    <text evidence="2">The sequence shown here is derived from an EMBL/GenBank/DDBJ whole genome shotgun (WGS) entry which is preliminary data.</text>
</comment>
<proteinExistence type="predicted"/>
<dbReference type="EMBL" id="BAABHS010000001">
    <property type="protein sequence ID" value="GAA4947343.1"/>
    <property type="molecule type" value="Genomic_DNA"/>
</dbReference>
<dbReference type="Proteomes" id="UP001500466">
    <property type="component" value="Unassembled WGS sequence"/>
</dbReference>
<keyword evidence="3" id="KW-1185">Reference proteome</keyword>
<accession>A0ABP9GPX7</accession>
<evidence type="ECO:0000256" key="1">
    <source>
        <dbReference type="SAM" id="MobiDB-lite"/>
    </source>
</evidence>
<gene>
    <name evidence="2" type="ORF">GCM10023205_04050</name>
</gene>
<evidence type="ECO:0000313" key="2">
    <source>
        <dbReference type="EMBL" id="GAA4947343.1"/>
    </source>
</evidence>
<sequence length="110" mass="11626">MGSTGMTARVAQEPPLRSRIARSCPPVSGPVRNKAASPAESRAVCVDSQQHAGERFAAVIGNEHHLLCRDVLIGPCPFIHSAVLPRDLQRLEQGTDLAPAGPRLEPATAS</sequence>
<protein>
    <submittedName>
        <fullName evidence="2">Uncharacterized protein</fullName>
    </submittedName>
</protein>
<feature type="region of interest" description="Disordered" evidence="1">
    <location>
        <begin position="1"/>
        <end position="41"/>
    </location>
</feature>
<evidence type="ECO:0000313" key="3">
    <source>
        <dbReference type="Proteomes" id="UP001500466"/>
    </source>
</evidence>
<reference evidence="3" key="1">
    <citation type="journal article" date="2019" name="Int. J. Syst. Evol. Microbiol.">
        <title>The Global Catalogue of Microorganisms (GCM) 10K type strain sequencing project: providing services to taxonomists for standard genome sequencing and annotation.</title>
        <authorList>
            <consortium name="The Broad Institute Genomics Platform"/>
            <consortium name="The Broad Institute Genome Sequencing Center for Infectious Disease"/>
            <person name="Wu L."/>
            <person name="Ma J."/>
        </authorList>
    </citation>
    <scope>NUCLEOTIDE SEQUENCE [LARGE SCALE GENOMIC DNA]</scope>
    <source>
        <strain evidence="3">JCM 17986</strain>
    </source>
</reference>